<dbReference type="AlphaFoldDB" id="U1F892"/>
<comment type="caution">
    <text evidence="1">The sequence shown here is derived from an EMBL/GenBank/DDBJ whole genome shotgun (WGS) entry which is preliminary data.</text>
</comment>
<dbReference type="Pfam" id="PF14103">
    <property type="entry name" value="DUF4276"/>
    <property type="match status" value="1"/>
</dbReference>
<reference evidence="3 4" key="1">
    <citation type="submission" date="2013-08" db="EMBL/GenBank/DDBJ databases">
        <authorList>
            <person name="Durkin A.S."/>
            <person name="Haft D.R."/>
            <person name="McCorrison J."/>
            <person name="Torralba M."/>
            <person name="Gillis M."/>
            <person name="Haft D.H."/>
            <person name="Methe B."/>
            <person name="Sutton G."/>
            <person name="Nelson K.E."/>
        </authorList>
    </citation>
    <scope>NUCLEOTIDE SEQUENCE [LARGE SCALE GENOMIC DNA]</scope>
    <source>
        <strain evidence="2 4">ATCC 35536</strain>
        <strain evidence="1 3">VPI DR56BR1116</strain>
    </source>
</reference>
<dbReference type="STRING" id="1125725.HMPREF1325_2681"/>
<gene>
    <name evidence="2" type="ORF">HMPREF0860_0466</name>
    <name evidence="1" type="ORF">HMPREF1325_2681</name>
</gene>
<dbReference type="RefSeq" id="WP_021330666.1">
    <property type="nucleotide sequence ID" value="NZ_AUZJ01000043.1"/>
</dbReference>
<dbReference type="eggNOG" id="ENOG5030456">
    <property type="taxonomic scope" value="Bacteria"/>
</dbReference>
<keyword evidence="4" id="KW-1185">Reference proteome</keyword>
<evidence type="ECO:0000313" key="3">
    <source>
        <dbReference type="Proteomes" id="UP000016412"/>
    </source>
</evidence>
<sequence length="225" mass="26228">MKRIFVVCEGQTEVNFVKRLLAPYFVSQDKIFIPVTVLTKRDNRQGKMYKGGMSSFAKAHITIEKTLANLKDKDTFVTTMFDFYKLPSDTPGMDKMTDINNSYKKVELLENEIRTFDIKRLTFDAYFPYIQLHEFESFLFADLDRLAEAYFDYDIGSLRECLIKIKNPELINNGEDTAPSKRILSCIPDYDKVVTGISILEKIGIERLKEVCKHFSEWIKKLEQL</sequence>
<evidence type="ECO:0000313" key="2">
    <source>
        <dbReference type="EMBL" id="ERJ97693.1"/>
    </source>
</evidence>
<dbReference type="EMBL" id="AVQI01000084">
    <property type="protein sequence ID" value="ERJ97693.1"/>
    <property type="molecule type" value="Genomic_DNA"/>
</dbReference>
<proteinExistence type="predicted"/>
<evidence type="ECO:0000313" key="4">
    <source>
        <dbReference type="Proteomes" id="UP000016646"/>
    </source>
</evidence>
<dbReference type="PATRIC" id="fig|1125725.3.peg.1855"/>
<dbReference type="Proteomes" id="UP000016646">
    <property type="component" value="Unassembled WGS sequence"/>
</dbReference>
<protein>
    <submittedName>
        <fullName evidence="1">PF14103 domain protein</fullName>
    </submittedName>
</protein>
<accession>U1F892</accession>
<dbReference type="EMBL" id="AUZJ01000043">
    <property type="protein sequence ID" value="ERF60267.1"/>
    <property type="molecule type" value="Genomic_DNA"/>
</dbReference>
<organism evidence="1 3">
    <name type="scientific">Treponema socranskii subsp. socranskii VPI DR56BR1116 = ATCC 35536</name>
    <dbReference type="NCBI Taxonomy" id="1125725"/>
    <lineage>
        <taxon>Bacteria</taxon>
        <taxon>Pseudomonadati</taxon>
        <taxon>Spirochaetota</taxon>
        <taxon>Spirochaetia</taxon>
        <taxon>Spirochaetales</taxon>
        <taxon>Treponemataceae</taxon>
        <taxon>Treponema</taxon>
    </lineage>
</organism>
<dbReference type="Proteomes" id="UP000016412">
    <property type="component" value="Unassembled WGS sequence"/>
</dbReference>
<dbReference type="InterPro" id="IPR025455">
    <property type="entry name" value="DUF4276"/>
</dbReference>
<name>U1F892_TRESO</name>
<evidence type="ECO:0000313" key="1">
    <source>
        <dbReference type="EMBL" id="ERF60267.1"/>
    </source>
</evidence>